<dbReference type="AlphaFoldDB" id="V6DGS5"/>
<organism evidence="11 12">
    <name type="scientific">Candidatus Babela massiliensis</name>
    <dbReference type="NCBI Taxonomy" id="673862"/>
    <lineage>
        <taxon>Bacteria</taxon>
        <taxon>Candidatus Babelota</taxon>
        <taxon>Candidatus Babeliae</taxon>
        <taxon>Candidatus Babeliales</taxon>
        <taxon>Candidatus Babeliaceae</taxon>
        <taxon>Candidatus Babela</taxon>
    </lineage>
</organism>
<feature type="transmembrane region" description="Helical" evidence="9">
    <location>
        <begin position="20"/>
        <end position="43"/>
    </location>
</feature>
<evidence type="ECO:0000256" key="1">
    <source>
        <dbReference type="ARBA" id="ARBA00004651"/>
    </source>
</evidence>
<keyword evidence="6" id="KW-0029">Amino-acid transport</keyword>
<dbReference type="PANTHER" id="PTHR30614:SF20">
    <property type="entry name" value="GLUTAMINE TRANSPORT SYSTEM PERMEASE PROTEIN GLNP"/>
    <property type="match status" value="1"/>
</dbReference>
<dbReference type="InterPro" id="IPR010065">
    <property type="entry name" value="AA_ABC_transptr_permease_3TM"/>
</dbReference>
<protein>
    <submittedName>
        <fullName evidence="11">ABC-type amino acid transport system permease component</fullName>
    </submittedName>
</protein>
<reference evidence="11 12" key="1">
    <citation type="journal article" date="2015" name="Biol. Direct">
        <title>Babela massiliensis, a representative of a widespread bacterial phylum with unusual adaptations to parasitism in amoebae.</title>
        <authorList>
            <person name="Pagnier I."/>
            <person name="Yutin N."/>
            <person name="Croce O."/>
            <person name="Makarova K.S."/>
            <person name="Wolf Y.I."/>
            <person name="Benamar S."/>
            <person name="Raoult D."/>
            <person name="Koonin E.V."/>
            <person name="La Scola B."/>
        </authorList>
    </citation>
    <scope>NUCLEOTIDE SEQUENCE [LARGE SCALE GENOMIC DNA]</scope>
    <source>
        <strain evidence="12">BABL1</strain>
    </source>
</reference>
<dbReference type="PROSITE" id="PS50928">
    <property type="entry name" value="ABC_TM1"/>
    <property type="match status" value="1"/>
</dbReference>
<feature type="transmembrane region" description="Helical" evidence="9">
    <location>
        <begin position="84"/>
        <end position="102"/>
    </location>
</feature>
<dbReference type="FunFam" id="1.10.3720.10:FF:000033">
    <property type="entry name" value="Polar amino acid ABC transporter permease"/>
    <property type="match status" value="1"/>
</dbReference>
<keyword evidence="7 9" id="KW-1133">Transmembrane helix</keyword>
<gene>
    <name evidence="11" type="primary">artQ</name>
    <name evidence="11" type="ORF">BABL1_gene_245</name>
</gene>
<proteinExistence type="inferred from homology"/>
<evidence type="ECO:0000256" key="9">
    <source>
        <dbReference type="RuleBase" id="RU363032"/>
    </source>
</evidence>
<keyword evidence="4" id="KW-1003">Cell membrane</keyword>
<keyword evidence="5 9" id="KW-0812">Transmembrane</keyword>
<dbReference type="SUPFAM" id="SSF161098">
    <property type="entry name" value="MetI-like"/>
    <property type="match status" value="1"/>
</dbReference>
<dbReference type="Proteomes" id="UP000018769">
    <property type="component" value="Chromosome I"/>
</dbReference>
<accession>V6DGS5</accession>
<evidence type="ECO:0000256" key="5">
    <source>
        <dbReference type="ARBA" id="ARBA00022692"/>
    </source>
</evidence>
<dbReference type="RefSeq" id="WP_023792434.1">
    <property type="nucleotide sequence ID" value="NC_023003.1"/>
</dbReference>
<sequence>MLDINILLNSLPQLIQATGSTLSIAFLSSLIGLIGGTILGLILSEKNNFFNWIATIYVTVIRGTPMLLQIMFLFILFAKIGINISSFFTAVIAIGLNSAAYISQIIRSGIKSISRGQIEAAKTLGISKSDLIFHIILPQAFRIITPAIGNEFVTLIKDSSLASLIGVVELIKRGDIIISRTHDAISVYIIIGLIYLTINTILTVIINKVEKSYNK</sequence>
<dbReference type="Gene3D" id="1.10.3720.10">
    <property type="entry name" value="MetI-like"/>
    <property type="match status" value="1"/>
</dbReference>
<evidence type="ECO:0000313" key="12">
    <source>
        <dbReference type="Proteomes" id="UP000018769"/>
    </source>
</evidence>
<evidence type="ECO:0000256" key="4">
    <source>
        <dbReference type="ARBA" id="ARBA00022475"/>
    </source>
</evidence>
<dbReference type="InterPro" id="IPR043429">
    <property type="entry name" value="ArtM/GltK/GlnP/TcyL/YhdX-like"/>
</dbReference>
<evidence type="ECO:0000259" key="10">
    <source>
        <dbReference type="PROSITE" id="PS50928"/>
    </source>
</evidence>
<keyword evidence="3 9" id="KW-0813">Transport</keyword>
<dbReference type="GO" id="GO:0022857">
    <property type="term" value="F:transmembrane transporter activity"/>
    <property type="evidence" value="ECO:0007669"/>
    <property type="project" value="InterPro"/>
</dbReference>
<feature type="transmembrane region" description="Helical" evidence="9">
    <location>
        <begin position="55"/>
        <end position="78"/>
    </location>
</feature>
<name>V6DGS5_9BACT</name>
<keyword evidence="8 9" id="KW-0472">Membrane</keyword>
<dbReference type="InterPro" id="IPR035906">
    <property type="entry name" value="MetI-like_sf"/>
</dbReference>
<evidence type="ECO:0000256" key="7">
    <source>
        <dbReference type="ARBA" id="ARBA00022989"/>
    </source>
</evidence>
<feature type="transmembrane region" description="Helical" evidence="9">
    <location>
        <begin position="185"/>
        <end position="206"/>
    </location>
</feature>
<dbReference type="EMBL" id="HG793133">
    <property type="protein sequence ID" value="CDK30770.1"/>
    <property type="molecule type" value="Genomic_DNA"/>
</dbReference>
<dbReference type="NCBIfam" id="TIGR01726">
    <property type="entry name" value="HEQRo_perm_3TM"/>
    <property type="match status" value="1"/>
</dbReference>
<dbReference type="KEGG" id="dpb:BABL1_gene_245"/>
<evidence type="ECO:0000256" key="8">
    <source>
        <dbReference type="ARBA" id="ARBA00023136"/>
    </source>
</evidence>
<evidence type="ECO:0000313" key="11">
    <source>
        <dbReference type="EMBL" id="CDK30770.1"/>
    </source>
</evidence>
<evidence type="ECO:0000256" key="6">
    <source>
        <dbReference type="ARBA" id="ARBA00022970"/>
    </source>
</evidence>
<evidence type="ECO:0000256" key="3">
    <source>
        <dbReference type="ARBA" id="ARBA00022448"/>
    </source>
</evidence>
<dbReference type="InterPro" id="IPR000515">
    <property type="entry name" value="MetI-like"/>
</dbReference>
<dbReference type="Pfam" id="PF00528">
    <property type="entry name" value="BPD_transp_1"/>
    <property type="match status" value="1"/>
</dbReference>
<dbReference type="CDD" id="cd06261">
    <property type="entry name" value="TM_PBP2"/>
    <property type="match status" value="1"/>
</dbReference>
<dbReference type="GO" id="GO:0006865">
    <property type="term" value="P:amino acid transport"/>
    <property type="evidence" value="ECO:0007669"/>
    <property type="project" value="UniProtKB-KW"/>
</dbReference>
<comment type="subcellular location">
    <subcellularLocation>
        <location evidence="1 9">Cell membrane</location>
        <topology evidence="1 9">Multi-pass membrane protein</topology>
    </subcellularLocation>
</comment>
<dbReference type="eggNOG" id="COG0765">
    <property type="taxonomic scope" value="Bacteria"/>
</dbReference>
<dbReference type="STRING" id="673862.BABL1_gene_245"/>
<keyword evidence="12" id="KW-1185">Reference proteome</keyword>
<feature type="domain" description="ABC transmembrane type-1" evidence="10">
    <location>
        <begin position="18"/>
        <end position="206"/>
    </location>
</feature>
<comment type="similarity">
    <text evidence="2">Belongs to the binding-protein-dependent transport system permease family. HisMQ subfamily.</text>
</comment>
<dbReference type="PANTHER" id="PTHR30614">
    <property type="entry name" value="MEMBRANE COMPONENT OF AMINO ACID ABC TRANSPORTER"/>
    <property type="match status" value="1"/>
</dbReference>
<evidence type="ECO:0000256" key="2">
    <source>
        <dbReference type="ARBA" id="ARBA00010072"/>
    </source>
</evidence>
<dbReference type="HOGENOM" id="CLU_019602_1_1_7"/>
<dbReference type="GO" id="GO:0043190">
    <property type="term" value="C:ATP-binding cassette (ABC) transporter complex"/>
    <property type="evidence" value="ECO:0007669"/>
    <property type="project" value="InterPro"/>
</dbReference>